<dbReference type="GO" id="GO:0007099">
    <property type="term" value="P:centriole replication"/>
    <property type="evidence" value="ECO:0007669"/>
    <property type="project" value="TreeGrafter"/>
</dbReference>
<proteinExistence type="predicted"/>
<dbReference type="Pfam" id="PF16531">
    <property type="entry name" value="SAS-6_N"/>
    <property type="match status" value="1"/>
</dbReference>
<dbReference type="EMBL" id="AJVK01004049">
    <property type="status" value="NOT_ANNOTATED_CDS"/>
    <property type="molecule type" value="Genomic_DNA"/>
</dbReference>
<dbReference type="EnsemblMetazoa" id="PPAI003797-RA">
    <property type="protein sequence ID" value="PPAI003797-PA"/>
    <property type="gene ID" value="PPAI003797"/>
</dbReference>
<keyword evidence="4" id="KW-0206">Cytoskeleton</keyword>
<evidence type="ECO:0000256" key="3">
    <source>
        <dbReference type="ARBA" id="ARBA00023054"/>
    </source>
</evidence>
<evidence type="ECO:0000259" key="6">
    <source>
        <dbReference type="Pfam" id="PF16531"/>
    </source>
</evidence>
<keyword evidence="5" id="KW-0131">Cell cycle</keyword>
<reference evidence="7" key="1">
    <citation type="submission" date="2022-08" db="UniProtKB">
        <authorList>
            <consortium name="EnsemblMetazoa"/>
        </authorList>
    </citation>
    <scope>IDENTIFICATION</scope>
    <source>
        <strain evidence="7">Israel</strain>
    </source>
</reference>
<dbReference type="VEuPathDB" id="VectorBase:PPAPM1_012318"/>
<dbReference type="GO" id="GO:0005813">
    <property type="term" value="C:centrosome"/>
    <property type="evidence" value="ECO:0007669"/>
    <property type="project" value="UniProtKB-SubCell"/>
</dbReference>
<evidence type="ECO:0000256" key="2">
    <source>
        <dbReference type="ARBA" id="ARBA00022490"/>
    </source>
</evidence>
<protein>
    <recommendedName>
        <fullName evidence="6">Spindle assembly abnormal protein 6 N-terminal domain-containing protein</fullName>
    </recommendedName>
</protein>
<dbReference type="InterPro" id="IPR038558">
    <property type="entry name" value="SAS-6_N_sf"/>
</dbReference>
<evidence type="ECO:0000256" key="5">
    <source>
        <dbReference type="ARBA" id="ARBA00023306"/>
    </source>
</evidence>
<organism evidence="7 8">
    <name type="scientific">Phlebotomus papatasi</name>
    <name type="common">Sandfly</name>
    <dbReference type="NCBI Taxonomy" id="29031"/>
    <lineage>
        <taxon>Eukaryota</taxon>
        <taxon>Metazoa</taxon>
        <taxon>Ecdysozoa</taxon>
        <taxon>Arthropoda</taxon>
        <taxon>Hexapoda</taxon>
        <taxon>Insecta</taxon>
        <taxon>Pterygota</taxon>
        <taxon>Neoptera</taxon>
        <taxon>Endopterygota</taxon>
        <taxon>Diptera</taxon>
        <taxon>Nematocera</taxon>
        <taxon>Psychodoidea</taxon>
        <taxon>Psychodidae</taxon>
        <taxon>Phlebotomus</taxon>
        <taxon>Phlebotomus</taxon>
    </lineage>
</organism>
<dbReference type="GO" id="GO:0005814">
    <property type="term" value="C:centriole"/>
    <property type="evidence" value="ECO:0007669"/>
    <property type="project" value="TreeGrafter"/>
</dbReference>
<evidence type="ECO:0000313" key="8">
    <source>
        <dbReference type="Proteomes" id="UP000092462"/>
    </source>
</evidence>
<sequence>MCEKYFTTKQNRNSIVKIFKCTPISVSYHEYEVQDQRQFHICVEKANSLNLVQLRLTSLCDDSWMAISTVDTAAFEKIKTDQALHVTFQEFVDHLINILVSCRKGELSVSLEKCDHSSFRLNIFERRSFRNLTHLSMPVEKAPLETVLYHLSEKNSGLQKQITGLNDQVGALKDELSRREEICVRLQGEVNQFPKKLQEERQKTLLETSEEIEDFKKAVQQLQKEKVSEEKRLQEINLKNLEKLEQMKKENFRLNQGISDQSAKFDALTMELAGLRSQNRRLTEENAKLQEAASEVACKGRKQELNAMDLKRQLKDQREKVLSCEKQISDLTAELEAERSLCRTKRNSLQIATEENSKANSIILKLRKKNDSLTEKLCSTKELTAKQERIIEEKSKEIRKFSEILKTMEQKLKDYAENGKEVTTTMENLHDAIDAIEEKYTRKLGDLSHKLLGTKQPNILLQRNRI</sequence>
<keyword evidence="8" id="KW-1185">Reference proteome</keyword>
<dbReference type="Gene3D" id="2.170.210.20">
    <property type="entry name" value="Spindle assembly abnormal protein 6, N-terminal domain"/>
    <property type="match status" value="1"/>
</dbReference>
<name>A0A1B0D8C4_PHLPP</name>
<dbReference type="PANTHER" id="PTHR44281">
    <property type="entry name" value="SPINDLE ASSEMBLY ABNORMAL PROTEIN 6 HOMOLOG"/>
    <property type="match status" value="1"/>
</dbReference>
<feature type="domain" description="Spindle assembly abnormal protein 6 N-terminal" evidence="6">
    <location>
        <begin position="29"/>
        <end position="138"/>
    </location>
</feature>
<dbReference type="AlphaFoldDB" id="A0A1B0D8C4"/>
<keyword evidence="2" id="KW-0963">Cytoplasm</keyword>
<dbReference type="PANTHER" id="PTHR44281:SF2">
    <property type="entry name" value="SPINDLE ASSEMBLY ABNORMAL PROTEIN 6 HOMOLOG"/>
    <property type="match status" value="1"/>
</dbReference>
<accession>A0A1B0D8C4</accession>
<dbReference type="Proteomes" id="UP000092462">
    <property type="component" value="Unassembled WGS sequence"/>
</dbReference>
<dbReference type="VEuPathDB" id="VectorBase:PPAI003797"/>
<evidence type="ECO:0000256" key="4">
    <source>
        <dbReference type="ARBA" id="ARBA00023212"/>
    </source>
</evidence>
<evidence type="ECO:0000313" key="7">
    <source>
        <dbReference type="EnsemblMetazoa" id="PPAI003797-PA"/>
    </source>
</evidence>
<comment type="subcellular location">
    <subcellularLocation>
        <location evidence="1">Cytoplasm</location>
        <location evidence="1">Cytoskeleton</location>
        <location evidence="1">Microtubule organizing center</location>
        <location evidence="1">Centrosome</location>
    </subcellularLocation>
</comment>
<evidence type="ECO:0000256" key="1">
    <source>
        <dbReference type="ARBA" id="ARBA00004300"/>
    </source>
</evidence>
<dbReference type="InterPro" id="IPR032396">
    <property type="entry name" value="SAS-6_N"/>
</dbReference>
<keyword evidence="3" id="KW-0175">Coiled coil</keyword>